<keyword evidence="9" id="KW-0067">ATP-binding</keyword>
<dbReference type="GO" id="GO:0005737">
    <property type="term" value="C:cytoplasm"/>
    <property type="evidence" value="ECO:0007669"/>
    <property type="project" value="InterPro"/>
</dbReference>
<keyword evidence="4" id="KW-0145">Chemotaxis</keyword>
<dbReference type="Gene3D" id="1.20.120.160">
    <property type="entry name" value="HPT domain"/>
    <property type="match status" value="1"/>
</dbReference>
<dbReference type="InterPro" id="IPR037006">
    <property type="entry name" value="CheA-like_homodim_sf"/>
</dbReference>
<dbReference type="AlphaFoldDB" id="A0A3B1CJ00"/>
<dbReference type="Pfam" id="PF01627">
    <property type="entry name" value="Hpt"/>
    <property type="match status" value="1"/>
</dbReference>
<dbReference type="InterPro" id="IPR008207">
    <property type="entry name" value="Sig_transdc_His_kin_Hpt_dom"/>
</dbReference>
<dbReference type="InterPro" id="IPR005467">
    <property type="entry name" value="His_kinase_dom"/>
</dbReference>
<dbReference type="SUPFAM" id="SSF47226">
    <property type="entry name" value="Histidine-containing phosphotransfer domain, HPT domain"/>
    <property type="match status" value="1"/>
</dbReference>
<feature type="domain" description="CheW-like" evidence="13">
    <location>
        <begin position="492"/>
        <end position="627"/>
    </location>
</feature>
<dbReference type="GO" id="GO:0006935">
    <property type="term" value="P:chemotaxis"/>
    <property type="evidence" value="ECO:0007669"/>
    <property type="project" value="UniProtKB-KW"/>
</dbReference>
<dbReference type="FunFam" id="2.30.30.40:FF:000048">
    <property type="entry name" value="Chemotaxis protein CheA, putative"/>
    <property type="match status" value="1"/>
</dbReference>
<dbReference type="InterPro" id="IPR036097">
    <property type="entry name" value="HisK_dim/P_sf"/>
</dbReference>
<gene>
    <name evidence="15" type="ORF">MNBD_NITROSPIRAE01-710</name>
</gene>
<dbReference type="SUPFAM" id="SSF55874">
    <property type="entry name" value="ATPase domain of HSP90 chaperone/DNA topoisomerase II/histidine kinase"/>
    <property type="match status" value="1"/>
</dbReference>
<dbReference type="CDD" id="cd00731">
    <property type="entry name" value="CheA_reg"/>
    <property type="match status" value="1"/>
</dbReference>
<dbReference type="CDD" id="cd16916">
    <property type="entry name" value="HATPase_CheA-like"/>
    <property type="match status" value="1"/>
</dbReference>
<evidence type="ECO:0000256" key="11">
    <source>
        <dbReference type="SAM" id="MobiDB-lite"/>
    </source>
</evidence>
<organism evidence="15">
    <name type="scientific">hydrothermal vent metagenome</name>
    <dbReference type="NCBI Taxonomy" id="652676"/>
    <lineage>
        <taxon>unclassified sequences</taxon>
        <taxon>metagenomes</taxon>
        <taxon>ecological metagenomes</taxon>
    </lineage>
</organism>
<evidence type="ECO:0000256" key="3">
    <source>
        <dbReference type="ARBA" id="ARBA00021495"/>
    </source>
</evidence>
<evidence type="ECO:0000256" key="10">
    <source>
        <dbReference type="ARBA" id="ARBA00023012"/>
    </source>
</evidence>
<dbReference type="SMART" id="SM00260">
    <property type="entry name" value="CheW"/>
    <property type="match status" value="1"/>
</dbReference>
<dbReference type="SUPFAM" id="SSF50341">
    <property type="entry name" value="CheW-like"/>
    <property type="match status" value="1"/>
</dbReference>
<dbReference type="SMART" id="SM00073">
    <property type="entry name" value="HPT"/>
    <property type="match status" value="1"/>
</dbReference>
<dbReference type="PANTHER" id="PTHR43395:SF10">
    <property type="entry name" value="CHEMOTAXIS PROTEIN CHEA"/>
    <property type="match status" value="1"/>
</dbReference>
<evidence type="ECO:0000256" key="5">
    <source>
        <dbReference type="ARBA" id="ARBA00022553"/>
    </source>
</evidence>
<dbReference type="InterPro" id="IPR004358">
    <property type="entry name" value="Sig_transdc_His_kin-like_C"/>
</dbReference>
<evidence type="ECO:0000259" key="14">
    <source>
        <dbReference type="PROSITE" id="PS50894"/>
    </source>
</evidence>
<dbReference type="GO" id="GO:0000155">
    <property type="term" value="F:phosphorelay sensor kinase activity"/>
    <property type="evidence" value="ECO:0007669"/>
    <property type="project" value="InterPro"/>
</dbReference>
<evidence type="ECO:0000259" key="13">
    <source>
        <dbReference type="PROSITE" id="PS50851"/>
    </source>
</evidence>
<dbReference type="EC" id="2.7.13.3" evidence="2"/>
<evidence type="ECO:0000313" key="15">
    <source>
        <dbReference type="EMBL" id="VAX30446.1"/>
    </source>
</evidence>
<dbReference type="SMART" id="SM01231">
    <property type="entry name" value="H-kinase_dim"/>
    <property type="match status" value="1"/>
</dbReference>
<dbReference type="FunFam" id="3.30.565.10:FF:000016">
    <property type="entry name" value="Chemotaxis protein CheA, putative"/>
    <property type="match status" value="1"/>
</dbReference>
<dbReference type="Gene3D" id="3.30.565.10">
    <property type="entry name" value="Histidine kinase-like ATPase, C-terminal domain"/>
    <property type="match status" value="1"/>
</dbReference>
<dbReference type="Pfam" id="PF02895">
    <property type="entry name" value="H-kinase_dim"/>
    <property type="match status" value="1"/>
</dbReference>
<keyword evidence="8 15" id="KW-0418">Kinase</keyword>
<keyword evidence="10" id="KW-0902">Two-component regulatory system</keyword>
<dbReference type="InterPro" id="IPR036890">
    <property type="entry name" value="HATPase_C_sf"/>
</dbReference>
<dbReference type="Pfam" id="PF01584">
    <property type="entry name" value="CheW"/>
    <property type="match status" value="1"/>
</dbReference>
<dbReference type="Gene3D" id="1.10.287.560">
    <property type="entry name" value="Histidine kinase CheA-like, homodimeric domain"/>
    <property type="match status" value="1"/>
</dbReference>
<dbReference type="PRINTS" id="PR00344">
    <property type="entry name" value="BCTRLSENSOR"/>
</dbReference>
<protein>
    <recommendedName>
        <fullName evidence="3">Chemotaxis protein CheA</fullName>
        <ecNumber evidence="2">2.7.13.3</ecNumber>
    </recommendedName>
</protein>
<evidence type="ECO:0000256" key="6">
    <source>
        <dbReference type="ARBA" id="ARBA00022679"/>
    </source>
</evidence>
<reference evidence="15" key="1">
    <citation type="submission" date="2018-06" db="EMBL/GenBank/DDBJ databases">
        <authorList>
            <person name="Zhirakovskaya E."/>
        </authorList>
    </citation>
    <scope>NUCLEOTIDE SEQUENCE</scope>
</reference>
<dbReference type="Gene3D" id="2.30.30.40">
    <property type="entry name" value="SH3 Domains"/>
    <property type="match status" value="1"/>
</dbReference>
<dbReference type="InterPro" id="IPR004105">
    <property type="entry name" value="CheA-like_dim"/>
</dbReference>
<keyword evidence="5" id="KW-0597">Phosphoprotein</keyword>
<dbReference type="SUPFAM" id="SSF47384">
    <property type="entry name" value="Homodimeric domain of signal transducing histidine kinase"/>
    <property type="match status" value="1"/>
</dbReference>
<proteinExistence type="predicted"/>
<evidence type="ECO:0000256" key="4">
    <source>
        <dbReference type="ARBA" id="ARBA00022500"/>
    </source>
</evidence>
<evidence type="ECO:0000256" key="9">
    <source>
        <dbReference type="ARBA" id="ARBA00022840"/>
    </source>
</evidence>
<evidence type="ECO:0000256" key="7">
    <source>
        <dbReference type="ARBA" id="ARBA00022741"/>
    </source>
</evidence>
<evidence type="ECO:0000256" key="2">
    <source>
        <dbReference type="ARBA" id="ARBA00012438"/>
    </source>
</evidence>
<dbReference type="EMBL" id="UOGF01000060">
    <property type="protein sequence ID" value="VAX30446.1"/>
    <property type="molecule type" value="Genomic_DNA"/>
</dbReference>
<dbReference type="InterPro" id="IPR051315">
    <property type="entry name" value="Bact_Chemotaxis_CheA"/>
</dbReference>
<dbReference type="SMART" id="SM00387">
    <property type="entry name" value="HATPase_c"/>
    <property type="match status" value="1"/>
</dbReference>
<dbReference type="PROSITE" id="PS50109">
    <property type="entry name" value="HIS_KIN"/>
    <property type="match status" value="1"/>
</dbReference>
<dbReference type="InterPro" id="IPR003594">
    <property type="entry name" value="HATPase_dom"/>
</dbReference>
<dbReference type="PROSITE" id="PS50851">
    <property type="entry name" value="CHEW"/>
    <property type="match status" value="1"/>
</dbReference>
<name>A0A3B1CJ00_9ZZZZ</name>
<evidence type="ECO:0000259" key="12">
    <source>
        <dbReference type="PROSITE" id="PS50109"/>
    </source>
</evidence>
<dbReference type="InterPro" id="IPR002545">
    <property type="entry name" value="CheW-lke_dom"/>
</dbReference>
<evidence type="ECO:0000256" key="1">
    <source>
        <dbReference type="ARBA" id="ARBA00000085"/>
    </source>
</evidence>
<feature type="region of interest" description="Disordered" evidence="11">
    <location>
        <begin position="170"/>
        <end position="234"/>
    </location>
</feature>
<dbReference type="InterPro" id="IPR036061">
    <property type="entry name" value="CheW-like_dom_sf"/>
</dbReference>
<keyword evidence="6" id="KW-0808">Transferase</keyword>
<feature type="compositionally biased region" description="Basic and acidic residues" evidence="11">
    <location>
        <begin position="182"/>
        <end position="194"/>
    </location>
</feature>
<dbReference type="PROSITE" id="PS50894">
    <property type="entry name" value="HPT"/>
    <property type="match status" value="1"/>
</dbReference>
<dbReference type="GO" id="GO:0005524">
    <property type="term" value="F:ATP binding"/>
    <property type="evidence" value="ECO:0007669"/>
    <property type="project" value="UniProtKB-KW"/>
</dbReference>
<sequence length="634" mass="69781">MDFDKSQFFDVFYEETAEHLVAMEGLLLNLDVLSPDSEELNAIFRAVHSIKGGAGTFGFDKLTKVAHAFETVLDKVRKSELALKSEMVDIFLEGGDVLKEILEAYKEEGEIDMTSSIDIIERLKVVSGDVLKTEESPKKTKTKPTEKTKTKTKKVSEVVDEEEKDLGFGFFDDVPPIEDSDPESHTEVEAEKDPGFGLFNDEESVSGSSDEKAEETISSSGLAKTPIKKTRPEKAAKAQAEATSIRIGVEKVDQLFNQVGEIVITQAMLAQTASHLDPAIFEKLENGLVQLERNTRDLQESVMAIRMVPIRMVFSRFPRLVRDMKKAFKKELELVMIGEETEIDKGFIEKLSDPLTHLLRNSFDHGIESPEDRKATGKDPMGTIILEASHQGGNVVIEVRDNGAGLNRERILAKAAEQGMSVPENISDAEVWNLIFAAGFSTAKKVSDISGRGVGMDVVKKNVQSMGGMVEIESEEGVGSRFIIRLPLTLAIIEGMVVKVGKEVYILPITSIVESMRPKENEIKTVMERGELVNMRGEYLPIVRLAELFGTESDVTDPTKGVLSVIESDGGRVAVLVDELLGQQQVVIKSMETNFKKVNGIAGATILGDGHVAFIIDVRAIRSFAGHEEQMFVG</sequence>
<feature type="domain" description="Histidine kinase" evidence="12">
    <location>
        <begin position="281"/>
        <end position="490"/>
    </location>
</feature>
<evidence type="ECO:0000256" key="8">
    <source>
        <dbReference type="ARBA" id="ARBA00022777"/>
    </source>
</evidence>
<dbReference type="PANTHER" id="PTHR43395">
    <property type="entry name" value="SENSOR HISTIDINE KINASE CHEA"/>
    <property type="match status" value="1"/>
</dbReference>
<accession>A0A3B1CJ00</accession>
<dbReference type="Pfam" id="PF02518">
    <property type="entry name" value="HATPase_c"/>
    <property type="match status" value="1"/>
</dbReference>
<keyword evidence="7" id="KW-0547">Nucleotide-binding</keyword>
<feature type="region of interest" description="Disordered" evidence="11">
    <location>
        <begin position="133"/>
        <end position="156"/>
    </location>
</feature>
<feature type="domain" description="HPt" evidence="14">
    <location>
        <begin position="1"/>
        <end position="105"/>
    </location>
</feature>
<dbReference type="CDD" id="cd00088">
    <property type="entry name" value="HPT"/>
    <property type="match status" value="1"/>
</dbReference>
<dbReference type="InterPro" id="IPR036641">
    <property type="entry name" value="HPT_dom_sf"/>
</dbReference>
<comment type="catalytic activity">
    <reaction evidence="1">
        <text>ATP + protein L-histidine = ADP + protein N-phospho-L-histidine.</text>
        <dbReference type="EC" id="2.7.13.3"/>
    </reaction>
</comment>